<comment type="caution">
    <text evidence="1">The sequence shown here is derived from an EMBL/GenBank/DDBJ whole genome shotgun (WGS) entry which is preliminary data.</text>
</comment>
<evidence type="ECO:0000313" key="1">
    <source>
        <dbReference type="EMBL" id="CAK6962682.1"/>
    </source>
</evidence>
<proteinExistence type="predicted"/>
<accession>A0AAV1NTQ2</accession>
<reference evidence="1 2" key="1">
    <citation type="submission" date="2024-01" db="EMBL/GenBank/DDBJ databases">
        <authorList>
            <person name="Alioto T."/>
            <person name="Alioto T."/>
            <person name="Gomez Garrido J."/>
        </authorList>
    </citation>
    <scope>NUCLEOTIDE SEQUENCE [LARGE SCALE GENOMIC DNA]</scope>
</reference>
<gene>
    <name evidence="1" type="ORF">FSCOSCO3_A026764</name>
</gene>
<dbReference type="Proteomes" id="UP001314229">
    <property type="component" value="Unassembled WGS sequence"/>
</dbReference>
<name>A0AAV1NTQ2_SCOSC</name>
<protein>
    <submittedName>
        <fullName evidence="1">Uncharacterized protein</fullName>
    </submittedName>
</protein>
<organism evidence="1 2">
    <name type="scientific">Scomber scombrus</name>
    <name type="common">Atlantic mackerel</name>
    <name type="synonym">Scomber vernalis</name>
    <dbReference type="NCBI Taxonomy" id="13677"/>
    <lineage>
        <taxon>Eukaryota</taxon>
        <taxon>Metazoa</taxon>
        <taxon>Chordata</taxon>
        <taxon>Craniata</taxon>
        <taxon>Vertebrata</taxon>
        <taxon>Euteleostomi</taxon>
        <taxon>Actinopterygii</taxon>
        <taxon>Neopterygii</taxon>
        <taxon>Teleostei</taxon>
        <taxon>Neoteleostei</taxon>
        <taxon>Acanthomorphata</taxon>
        <taxon>Pelagiaria</taxon>
        <taxon>Scombriformes</taxon>
        <taxon>Scombridae</taxon>
        <taxon>Scomber</taxon>
    </lineage>
</organism>
<sequence length="69" mass="8055">MPYPLTVRDMQSCMNMYSDTPSITTEEQIFVTCGLFIALNFDMLMKYCVRHDRTKNCVYRMKGLGMANE</sequence>
<dbReference type="EMBL" id="CAWUFR010000059">
    <property type="protein sequence ID" value="CAK6962682.1"/>
    <property type="molecule type" value="Genomic_DNA"/>
</dbReference>
<keyword evidence="2" id="KW-1185">Reference proteome</keyword>
<dbReference type="AlphaFoldDB" id="A0AAV1NTQ2"/>
<evidence type="ECO:0000313" key="2">
    <source>
        <dbReference type="Proteomes" id="UP001314229"/>
    </source>
</evidence>